<dbReference type="Pfam" id="PF00903">
    <property type="entry name" value="Glyoxalase"/>
    <property type="match status" value="1"/>
</dbReference>
<evidence type="ECO:0000259" key="1">
    <source>
        <dbReference type="PROSITE" id="PS51819"/>
    </source>
</evidence>
<dbReference type="SUPFAM" id="SSF54593">
    <property type="entry name" value="Glyoxalase/Bleomycin resistance protein/Dihydroxybiphenyl dioxygenase"/>
    <property type="match status" value="1"/>
</dbReference>
<comment type="caution">
    <text evidence="2">The sequence shown here is derived from an EMBL/GenBank/DDBJ whole genome shotgun (WGS) entry which is preliminary data.</text>
</comment>
<dbReference type="PANTHER" id="PTHR34109">
    <property type="entry name" value="BNAUNNG04460D PROTEIN-RELATED"/>
    <property type="match status" value="1"/>
</dbReference>
<gene>
    <name evidence="2" type="ORF">JL107_08015</name>
</gene>
<dbReference type="Proteomes" id="UP000663801">
    <property type="component" value="Unassembled WGS sequence"/>
</dbReference>
<feature type="domain" description="VOC" evidence="1">
    <location>
        <begin position="3"/>
        <end position="127"/>
    </location>
</feature>
<dbReference type="InterPro" id="IPR029068">
    <property type="entry name" value="Glyas_Bleomycin-R_OHBP_Dase"/>
</dbReference>
<organism evidence="2 3">
    <name type="scientific">Nakamurella flavida</name>
    <dbReference type="NCBI Taxonomy" id="363630"/>
    <lineage>
        <taxon>Bacteria</taxon>
        <taxon>Bacillati</taxon>
        <taxon>Actinomycetota</taxon>
        <taxon>Actinomycetes</taxon>
        <taxon>Nakamurellales</taxon>
        <taxon>Nakamurellaceae</taxon>
        <taxon>Nakamurella</taxon>
    </lineage>
</organism>
<dbReference type="AlphaFoldDB" id="A0A938YN21"/>
<dbReference type="PANTHER" id="PTHR34109:SF1">
    <property type="entry name" value="VOC DOMAIN-CONTAINING PROTEIN"/>
    <property type="match status" value="1"/>
</dbReference>
<protein>
    <submittedName>
        <fullName evidence="2">VOC family protein</fullName>
    </submittedName>
</protein>
<proteinExistence type="predicted"/>
<keyword evidence="3" id="KW-1185">Reference proteome</keyword>
<evidence type="ECO:0000313" key="2">
    <source>
        <dbReference type="EMBL" id="MBM9476382.1"/>
    </source>
</evidence>
<reference evidence="2" key="1">
    <citation type="submission" date="2021-01" db="EMBL/GenBank/DDBJ databases">
        <title>KCTC 19127 draft genome.</title>
        <authorList>
            <person name="An D."/>
        </authorList>
    </citation>
    <scope>NUCLEOTIDE SEQUENCE</scope>
    <source>
        <strain evidence="2">KCTC 19127</strain>
    </source>
</reference>
<dbReference type="InterPro" id="IPR037523">
    <property type="entry name" value="VOC_core"/>
</dbReference>
<dbReference type="Gene3D" id="3.30.720.110">
    <property type="match status" value="1"/>
</dbReference>
<dbReference type="RefSeq" id="WP_205256498.1">
    <property type="nucleotide sequence ID" value="NZ_BAAAPV010000001.1"/>
</dbReference>
<dbReference type="EMBL" id="JAERWL010000007">
    <property type="protein sequence ID" value="MBM9476382.1"/>
    <property type="molecule type" value="Genomic_DNA"/>
</dbReference>
<name>A0A938YN21_9ACTN</name>
<evidence type="ECO:0000313" key="3">
    <source>
        <dbReference type="Proteomes" id="UP000663801"/>
    </source>
</evidence>
<dbReference type="Gene3D" id="3.30.720.120">
    <property type="match status" value="1"/>
</dbReference>
<dbReference type="PROSITE" id="PS51819">
    <property type="entry name" value="VOC"/>
    <property type="match status" value="1"/>
</dbReference>
<accession>A0A938YN21</accession>
<sequence length="133" mass="14257">MPVTLSLFTLYRDPAAAVRWLVEAFGFEVVARFGAEDGSVAHAELRLGDAVVMVQAADGHAPAPLVGTSTSRAPVLTLDDDAAVDELFARVERAGATVLIPPETTEWGNHRFEVLDPEGHQWSVGTHRPGAAW</sequence>
<dbReference type="InterPro" id="IPR004360">
    <property type="entry name" value="Glyas_Fos-R_dOase_dom"/>
</dbReference>